<dbReference type="GO" id="GO:0005524">
    <property type="term" value="F:ATP binding"/>
    <property type="evidence" value="ECO:0007669"/>
    <property type="project" value="UniProtKB-KW"/>
</dbReference>
<dbReference type="GO" id="GO:0009927">
    <property type="term" value="F:histidine phosphotransfer kinase activity"/>
    <property type="evidence" value="ECO:0007669"/>
    <property type="project" value="TreeGrafter"/>
</dbReference>
<keyword evidence="5" id="KW-0418">Kinase</keyword>
<evidence type="ECO:0000256" key="7">
    <source>
        <dbReference type="ARBA" id="ARBA00023136"/>
    </source>
</evidence>
<dbReference type="InterPro" id="IPR003594">
    <property type="entry name" value="HATPase_dom"/>
</dbReference>
<dbReference type="Proteomes" id="UP000185779">
    <property type="component" value="Unassembled WGS sequence"/>
</dbReference>
<dbReference type="Gene3D" id="3.30.450.40">
    <property type="match status" value="1"/>
</dbReference>
<feature type="coiled-coil region" evidence="8">
    <location>
        <begin position="440"/>
        <end position="474"/>
    </location>
</feature>
<dbReference type="SMART" id="SM00388">
    <property type="entry name" value="HisKA"/>
    <property type="match status" value="1"/>
</dbReference>
<dbReference type="Gene3D" id="3.30.450.20">
    <property type="entry name" value="PAS domain"/>
    <property type="match status" value="1"/>
</dbReference>
<dbReference type="SUPFAM" id="SSF55785">
    <property type="entry name" value="PYP-like sensor domain (PAS domain)"/>
    <property type="match status" value="1"/>
</dbReference>
<dbReference type="CDD" id="cd00082">
    <property type="entry name" value="HisKA"/>
    <property type="match status" value="1"/>
</dbReference>
<evidence type="ECO:0000256" key="4">
    <source>
        <dbReference type="ARBA" id="ARBA00022679"/>
    </source>
</evidence>
<dbReference type="PROSITE" id="PS50113">
    <property type="entry name" value="PAC"/>
    <property type="match status" value="1"/>
</dbReference>
<dbReference type="InterPro" id="IPR035965">
    <property type="entry name" value="PAS-like_dom_sf"/>
</dbReference>
<dbReference type="SUPFAM" id="SSF55781">
    <property type="entry name" value="GAF domain-like"/>
    <property type="match status" value="1"/>
</dbReference>
<evidence type="ECO:0000259" key="10">
    <source>
        <dbReference type="PROSITE" id="PS50109"/>
    </source>
</evidence>
<evidence type="ECO:0000259" key="12">
    <source>
        <dbReference type="PROSITE" id="PS50113"/>
    </source>
</evidence>
<dbReference type="Pfam" id="PF00512">
    <property type="entry name" value="HisKA"/>
    <property type="match status" value="1"/>
</dbReference>
<dbReference type="InterPro" id="IPR036890">
    <property type="entry name" value="HATPase_C_sf"/>
</dbReference>
<dbReference type="EMBL" id="LYOR01000009">
    <property type="protein sequence ID" value="OFV65621.1"/>
    <property type="molecule type" value="Genomic_DNA"/>
</dbReference>
<feature type="domain" description="Histidine kinase" evidence="10">
    <location>
        <begin position="474"/>
        <end position="690"/>
    </location>
</feature>
<reference evidence="14 15" key="1">
    <citation type="submission" date="2016-05" db="EMBL/GenBank/DDBJ databases">
        <title>Microbial consortia oxidize butane by reversing methanogenesis.</title>
        <authorList>
            <person name="Laso-Perez R."/>
            <person name="Richter M."/>
            <person name="Wegener G."/>
            <person name="Musat F."/>
        </authorList>
    </citation>
    <scope>NUCLEOTIDE SEQUENCE [LARGE SCALE GENOMIC DNA]</scope>
    <source>
        <strain evidence="14">BOX1</strain>
    </source>
</reference>
<accession>A0A1F2P4A7</accession>
<dbReference type="SMART" id="SM00387">
    <property type="entry name" value="HATPase_c"/>
    <property type="match status" value="1"/>
</dbReference>
<dbReference type="AlphaFoldDB" id="A0A1F2P4A7"/>
<dbReference type="SUPFAM" id="SSF47384">
    <property type="entry name" value="Homodimeric domain of signal transducing histidine kinase"/>
    <property type="match status" value="1"/>
</dbReference>
<dbReference type="InterPro" id="IPR003018">
    <property type="entry name" value="GAF"/>
</dbReference>
<dbReference type="InterPro" id="IPR000014">
    <property type="entry name" value="PAS"/>
</dbReference>
<keyword evidence="14" id="KW-0067">ATP-binding</keyword>
<proteinExistence type="predicted"/>
<gene>
    <name evidence="13" type="ORF">ENI32_04595</name>
    <name evidence="14" type="ORF">SBU_001431</name>
</gene>
<feature type="coiled-coil region" evidence="8">
    <location>
        <begin position="212"/>
        <end position="298"/>
    </location>
</feature>
<feature type="domain" description="PAS" evidence="11">
    <location>
        <begin position="103"/>
        <end position="150"/>
    </location>
</feature>
<dbReference type="InterPro" id="IPR036097">
    <property type="entry name" value="HisK_dim/P_sf"/>
</dbReference>
<dbReference type="PROSITE" id="PS50112">
    <property type="entry name" value="PAS"/>
    <property type="match status" value="1"/>
</dbReference>
<keyword evidence="7 9" id="KW-0472">Membrane</keyword>
<dbReference type="Pfam" id="PF02518">
    <property type="entry name" value="HATPase_c"/>
    <property type="match status" value="1"/>
</dbReference>
<dbReference type="Gene3D" id="1.10.287.130">
    <property type="match status" value="1"/>
</dbReference>
<keyword evidence="9" id="KW-1133">Transmembrane helix</keyword>
<evidence type="ECO:0000256" key="9">
    <source>
        <dbReference type="SAM" id="Phobius"/>
    </source>
</evidence>
<dbReference type="FunFam" id="1.10.287.130:FF:000001">
    <property type="entry name" value="Two-component sensor histidine kinase"/>
    <property type="match status" value="1"/>
</dbReference>
<feature type="transmembrane region" description="Helical" evidence="9">
    <location>
        <begin position="12"/>
        <end position="31"/>
    </location>
</feature>
<dbReference type="CDD" id="cd00130">
    <property type="entry name" value="PAS"/>
    <property type="match status" value="1"/>
</dbReference>
<dbReference type="InterPro" id="IPR004358">
    <property type="entry name" value="Sig_transdc_His_kin-like_C"/>
</dbReference>
<evidence type="ECO:0000256" key="1">
    <source>
        <dbReference type="ARBA" id="ARBA00000085"/>
    </source>
</evidence>
<feature type="transmembrane region" description="Helical" evidence="9">
    <location>
        <begin position="51"/>
        <end position="72"/>
    </location>
</feature>
<feature type="domain" description="PAC" evidence="12">
    <location>
        <begin position="172"/>
        <end position="224"/>
    </location>
</feature>
<keyword evidence="6" id="KW-0902">Two-component regulatory system</keyword>
<keyword evidence="14" id="KW-0547">Nucleotide-binding</keyword>
<keyword evidence="9" id="KW-0812">Transmembrane</keyword>
<dbReference type="Gene3D" id="3.30.565.10">
    <property type="entry name" value="Histidine kinase-like ATPase, C-terminal domain"/>
    <property type="match status" value="1"/>
</dbReference>
<dbReference type="Proteomes" id="UP000885936">
    <property type="component" value="Unassembled WGS sequence"/>
</dbReference>
<dbReference type="NCBIfam" id="TIGR00229">
    <property type="entry name" value="sensory_box"/>
    <property type="match status" value="1"/>
</dbReference>
<protein>
    <recommendedName>
        <fullName evidence="2">histidine kinase</fullName>
        <ecNumber evidence="2">2.7.13.3</ecNumber>
    </recommendedName>
</protein>
<dbReference type="InterPro" id="IPR005467">
    <property type="entry name" value="His_kinase_dom"/>
</dbReference>
<keyword evidence="4" id="KW-0808">Transferase</keyword>
<evidence type="ECO:0000256" key="8">
    <source>
        <dbReference type="SAM" id="Coils"/>
    </source>
</evidence>
<reference evidence="13" key="2">
    <citation type="journal article" date="2020" name="mSystems">
        <title>Genome- and Community-Level Interaction Insights into Carbon Utilization and Element Cycling Functions of Hydrothermarchaeota in Hydrothermal Sediment.</title>
        <authorList>
            <person name="Zhou Z."/>
            <person name="Liu Y."/>
            <person name="Xu W."/>
            <person name="Pan J."/>
            <person name="Luo Z.H."/>
            <person name="Li M."/>
        </authorList>
    </citation>
    <scope>NUCLEOTIDE SEQUENCE [LARGE SCALE GENOMIC DNA]</scope>
    <source>
        <strain evidence="13">HyVt-386</strain>
    </source>
</reference>
<evidence type="ECO:0000259" key="11">
    <source>
        <dbReference type="PROSITE" id="PS50112"/>
    </source>
</evidence>
<dbReference type="PANTHER" id="PTHR43047">
    <property type="entry name" value="TWO-COMPONENT HISTIDINE PROTEIN KINASE"/>
    <property type="match status" value="1"/>
</dbReference>
<dbReference type="SMART" id="SM00091">
    <property type="entry name" value="PAS"/>
    <property type="match status" value="1"/>
</dbReference>
<dbReference type="PATRIC" id="fig|1839936.3.peg.1454"/>
<evidence type="ECO:0000313" key="15">
    <source>
        <dbReference type="Proteomes" id="UP000185779"/>
    </source>
</evidence>
<dbReference type="Pfam" id="PF13426">
    <property type="entry name" value="PAS_9"/>
    <property type="match status" value="1"/>
</dbReference>
<comment type="caution">
    <text evidence="14">The sequence shown here is derived from an EMBL/GenBank/DDBJ whole genome shotgun (WGS) entry which is preliminary data.</text>
</comment>
<name>A0A1F2P4A7_9EURY</name>
<organism evidence="14 15">
    <name type="scientific">Candidatus Syntropharchaeum butanivorans</name>
    <dbReference type="NCBI Taxonomy" id="1839936"/>
    <lineage>
        <taxon>Archaea</taxon>
        <taxon>Methanobacteriati</taxon>
        <taxon>Methanobacteriota</taxon>
        <taxon>Stenosarchaea group</taxon>
        <taxon>Methanomicrobia</taxon>
        <taxon>Methanosarcinales</taxon>
        <taxon>ANME-2 cluster</taxon>
        <taxon>Candidatus Syntropharchaeum</taxon>
    </lineage>
</organism>
<comment type="catalytic activity">
    <reaction evidence="1">
        <text>ATP + protein L-histidine = ADP + protein N-phospho-L-histidine.</text>
        <dbReference type="EC" id="2.7.13.3"/>
    </reaction>
</comment>
<dbReference type="FunFam" id="3.30.565.10:FF:000006">
    <property type="entry name" value="Sensor histidine kinase WalK"/>
    <property type="match status" value="1"/>
</dbReference>
<dbReference type="PANTHER" id="PTHR43047:SF72">
    <property type="entry name" value="OSMOSENSING HISTIDINE PROTEIN KINASE SLN1"/>
    <property type="match status" value="1"/>
</dbReference>
<evidence type="ECO:0000256" key="6">
    <source>
        <dbReference type="ARBA" id="ARBA00023012"/>
    </source>
</evidence>
<dbReference type="CDD" id="cd16922">
    <property type="entry name" value="HATPase_EvgS-ArcB-TorS-like"/>
    <property type="match status" value="1"/>
</dbReference>
<evidence type="ECO:0000256" key="2">
    <source>
        <dbReference type="ARBA" id="ARBA00012438"/>
    </source>
</evidence>
<dbReference type="GO" id="GO:0000155">
    <property type="term" value="F:phosphorelay sensor kinase activity"/>
    <property type="evidence" value="ECO:0007669"/>
    <property type="project" value="InterPro"/>
</dbReference>
<keyword evidence="15" id="KW-1185">Reference proteome</keyword>
<sequence length="697" mass="79651">MNRVELVKKESKKIYLVIFAAFTAAGALVALDEILDIPHLILGTGATPINWMEVGIESIFIFTAFLITLYILRYIFLRLRATLEKLEEAEREIANVWKRREGILDGITEPVITIAPNGDITYINDYALKLTGYTREEALGAKCYTIFRPKGETCKGERCLILNMPDDVLSIKNIERTIIAKDGTEIEGVLSCARVKDENGNILGGMEIFRDVREERRKMRELEEREAELSIMNEELRTTNEELNESYLELKKKDEKLEELNAELVAKNNQLKLTQARIEHQRRTLESYSNLIAILNSEIDLDRLIKRTLDGVMEFTSSQLGILYLYDKEKEVLKPHTAYGIRMEETRELEIGEGFAGEAARKRRPVVVMEAFEDYRINTLNTAIPPRTILSIPVVYQNELLAVVELGSVNRIDEDLLTFAEDFALQFATALKNAMAYRRIETLVEELSLRNIEIEEANRKIQRADELKSEFLARVSHELRTPMTSILGFTKRVMKRAEGVLPEKEIKQLEIVYRNAQELLKLINELLDLSKIESGQMELYIDEFNLKDVVDESIDLTFPLAEEKGLRIVKSLEDIEVTSDRGKIKEMLVNLIGNAIKFTDEGEVRVITQRQNEEYVQLIVEDTGVGIPEEDLERIFDEFRQVGCDGRRRHGTGLGLAITKKYAEMLGGGIEVESTVGKGTKFTIKLKKAIKEEGERE</sequence>
<dbReference type="PROSITE" id="PS50109">
    <property type="entry name" value="HIS_KIN"/>
    <property type="match status" value="1"/>
</dbReference>
<dbReference type="PRINTS" id="PR00344">
    <property type="entry name" value="BCTRLSENSOR"/>
</dbReference>
<keyword evidence="3" id="KW-0597">Phosphoprotein</keyword>
<evidence type="ECO:0000256" key="5">
    <source>
        <dbReference type="ARBA" id="ARBA00022777"/>
    </source>
</evidence>
<dbReference type="InterPro" id="IPR000700">
    <property type="entry name" value="PAS-assoc_C"/>
</dbReference>
<evidence type="ECO:0000256" key="3">
    <source>
        <dbReference type="ARBA" id="ARBA00022553"/>
    </source>
</evidence>
<dbReference type="STRING" id="1839936.SBU_001431"/>
<dbReference type="GO" id="GO:0005886">
    <property type="term" value="C:plasma membrane"/>
    <property type="evidence" value="ECO:0007669"/>
    <property type="project" value="TreeGrafter"/>
</dbReference>
<dbReference type="SMART" id="SM00065">
    <property type="entry name" value="GAF"/>
    <property type="match status" value="1"/>
</dbReference>
<dbReference type="EC" id="2.7.13.3" evidence="2"/>
<evidence type="ECO:0000313" key="14">
    <source>
        <dbReference type="EMBL" id="OFV65621.1"/>
    </source>
</evidence>
<dbReference type="Pfam" id="PF13185">
    <property type="entry name" value="GAF_2"/>
    <property type="match status" value="1"/>
</dbReference>
<keyword evidence="8" id="KW-0175">Coiled coil</keyword>
<dbReference type="InterPro" id="IPR003661">
    <property type="entry name" value="HisK_dim/P_dom"/>
</dbReference>
<dbReference type="EMBL" id="DRIE01000077">
    <property type="protein sequence ID" value="HEC57147.1"/>
    <property type="molecule type" value="Genomic_DNA"/>
</dbReference>
<dbReference type="InterPro" id="IPR029016">
    <property type="entry name" value="GAF-like_dom_sf"/>
</dbReference>
<evidence type="ECO:0000313" key="13">
    <source>
        <dbReference type="EMBL" id="HEC57147.1"/>
    </source>
</evidence>
<dbReference type="SUPFAM" id="SSF55874">
    <property type="entry name" value="ATPase domain of HSP90 chaperone/DNA topoisomerase II/histidine kinase"/>
    <property type="match status" value="1"/>
</dbReference>